<reference evidence="2" key="2">
    <citation type="journal article" date="2023" name="Commun. Biol.">
        <title>Intrasexual cuticular hydrocarbon dimorphism in a wasp sheds light on hydrocarbon biosynthesis genes in Hymenoptera.</title>
        <authorList>
            <person name="Moris V.C."/>
            <person name="Podsiadlowski L."/>
            <person name="Martin S."/>
            <person name="Oeyen J.P."/>
            <person name="Donath A."/>
            <person name="Petersen M."/>
            <person name="Wilbrandt J."/>
            <person name="Misof B."/>
            <person name="Liedtke D."/>
            <person name="Thamm M."/>
            <person name="Scheiner R."/>
            <person name="Schmitt T."/>
            <person name="Niehuis O."/>
        </authorList>
    </citation>
    <scope>NUCLEOTIDE SEQUENCE</scope>
    <source>
        <strain evidence="2">GBR_01_08_01A</strain>
    </source>
</reference>
<feature type="region of interest" description="Disordered" evidence="1">
    <location>
        <begin position="1"/>
        <end position="28"/>
    </location>
</feature>
<evidence type="ECO:0000256" key="1">
    <source>
        <dbReference type="SAM" id="MobiDB-lite"/>
    </source>
</evidence>
<dbReference type="InterPro" id="IPR052849">
    <property type="entry name" value="MORN_repeat_protein"/>
</dbReference>
<dbReference type="SUPFAM" id="SSF82185">
    <property type="entry name" value="Histone H3 K4-specific methyltransferase SET7/9 N-terminal domain"/>
    <property type="match status" value="1"/>
</dbReference>
<gene>
    <name evidence="2" type="ORF">KPH14_006718</name>
</gene>
<dbReference type="PANTHER" id="PTHR46917">
    <property type="entry name" value="MORN REPEAT-CONTAINING PROTEIN 2"/>
    <property type="match status" value="1"/>
</dbReference>
<reference evidence="2" key="1">
    <citation type="submission" date="2021-08" db="EMBL/GenBank/DDBJ databases">
        <authorList>
            <person name="Misof B."/>
            <person name="Oliver O."/>
            <person name="Podsiadlowski L."/>
            <person name="Donath A."/>
            <person name="Peters R."/>
            <person name="Mayer C."/>
            <person name="Rust J."/>
            <person name="Gunkel S."/>
            <person name="Lesny P."/>
            <person name="Martin S."/>
            <person name="Oeyen J.P."/>
            <person name="Petersen M."/>
            <person name="Panagiotis P."/>
            <person name="Wilbrandt J."/>
            <person name="Tanja T."/>
        </authorList>
    </citation>
    <scope>NUCLEOTIDE SEQUENCE</scope>
    <source>
        <strain evidence="2">GBR_01_08_01A</strain>
        <tissue evidence="2">Thorax + abdomen</tissue>
    </source>
</reference>
<protein>
    <submittedName>
        <fullName evidence="2">Uncharacterized protein</fullName>
    </submittedName>
</protein>
<dbReference type="EMBL" id="JAIFRP010000026">
    <property type="protein sequence ID" value="KAK2584327.1"/>
    <property type="molecule type" value="Genomic_DNA"/>
</dbReference>
<accession>A0AAD9VSD6</accession>
<dbReference type="AlphaFoldDB" id="A0AAD9VSD6"/>
<name>A0AAD9VSD6_9HYME</name>
<dbReference type="PANTHER" id="PTHR46917:SF1">
    <property type="entry name" value="MORN REPEAT-CONTAINING PROTEIN 2"/>
    <property type="match status" value="1"/>
</dbReference>
<keyword evidence="3" id="KW-1185">Reference proteome</keyword>
<dbReference type="Proteomes" id="UP001258017">
    <property type="component" value="Unassembled WGS sequence"/>
</dbReference>
<evidence type="ECO:0000313" key="3">
    <source>
        <dbReference type="Proteomes" id="UP001258017"/>
    </source>
</evidence>
<evidence type="ECO:0000313" key="2">
    <source>
        <dbReference type="EMBL" id="KAK2584327.1"/>
    </source>
</evidence>
<sequence length="185" mass="20912">MRKSLNTVKVLKGNENENNDSNLRRGTGQFSFSNEDTYDGDYKLHLTKTTLVKDGQGVYITNDFNMYSGKWENDNFADDHFLIRHNNGARYEGGINTLAHMSGKGVYTFPDDSSIHATWSENKPVSNITYQEPLGYIWMVESISDDSISFVPSNHFWTELCQATMDDVSTPLSLSNLSIETVSDE</sequence>
<organism evidence="2 3">
    <name type="scientific">Odynerus spinipes</name>
    <dbReference type="NCBI Taxonomy" id="1348599"/>
    <lineage>
        <taxon>Eukaryota</taxon>
        <taxon>Metazoa</taxon>
        <taxon>Ecdysozoa</taxon>
        <taxon>Arthropoda</taxon>
        <taxon>Hexapoda</taxon>
        <taxon>Insecta</taxon>
        <taxon>Pterygota</taxon>
        <taxon>Neoptera</taxon>
        <taxon>Endopterygota</taxon>
        <taxon>Hymenoptera</taxon>
        <taxon>Apocrita</taxon>
        <taxon>Aculeata</taxon>
        <taxon>Vespoidea</taxon>
        <taxon>Vespidae</taxon>
        <taxon>Eumeninae</taxon>
        <taxon>Odynerus</taxon>
    </lineage>
</organism>
<proteinExistence type="predicted"/>
<comment type="caution">
    <text evidence="2">The sequence shown here is derived from an EMBL/GenBank/DDBJ whole genome shotgun (WGS) entry which is preliminary data.</text>
</comment>